<sequence>MTRSKRTSRALAVANTFGTLGYLSLVIQWAWTGLILAYPIIMKANHGDLWWLSPNCRTHESTPAQPIDFGFATPAVSFLAIVIAIVIVVVSVVAVIRLPKNVGKTGAKLTQTAADAIIPVVAHAKDVPKAKRKRLSFKIIVALKCTCTVLALALLLFARPIGQVTFPVIWAAGMFCFVCTMVYWLIQYIVAQVGRVPQHKLW</sequence>
<feature type="transmembrane region" description="Helical" evidence="1">
    <location>
        <begin position="139"/>
        <end position="158"/>
    </location>
</feature>
<gene>
    <name evidence="2" type="ORF">SEML1_0708</name>
</gene>
<keyword evidence="1" id="KW-1133">Transmembrane helix</keyword>
<feature type="transmembrane region" description="Helical" evidence="1">
    <location>
        <begin position="20"/>
        <end position="41"/>
    </location>
</feature>
<protein>
    <submittedName>
        <fullName evidence="2">Uncharacterized protein</fullName>
    </submittedName>
</protein>
<accession>A0ABY8X088</accession>
<proteinExistence type="predicted"/>
<organism evidence="2 3">
    <name type="scientific">Candidatus Southlakia epibionticum</name>
    <dbReference type="NCBI Taxonomy" id="3043284"/>
    <lineage>
        <taxon>Bacteria</taxon>
        <taxon>Candidatus Saccharimonadota</taxon>
        <taxon>Candidatus Saccharimonadia</taxon>
        <taxon>Candidatus Saccharimonadales</taxon>
        <taxon>Candidatus Saccharimonadaceae</taxon>
        <taxon>Candidatus Southlakia</taxon>
    </lineage>
</organism>
<name>A0ABY8X088_9BACT</name>
<dbReference type="EMBL" id="CP124550">
    <property type="protein sequence ID" value="WIO46309.1"/>
    <property type="molecule type" value="Genomic_DNA"/>
</dbReference>
<evidence type="ECO:0000313" key="3">
    <source>
        <dbReference type="Proteomes" id="UP001177295"/>
    </source>
</evidence>
<dbReference type="RefSeq" id="WP_376753843.1">
    <property type="nucleotide sequence ID" value="NZ_CP124550.1"/>
</dbReference>
<keyword evidence="3" id="KW-1185">Reference proteome</keyword>
<reference evidence="2 3" key="1">
    <citation type="journal article" date="2023" name="Cell">
        <title>Genetic manipulation of Patescibacteria provides mechanistic insights into microbial dark matter and the epibiotic lifestyle.</title>
        <authorList>
            <person name="Wang Y."/>
            <person name="Gallagher L.A."/>
            <person name="Andrade P.A."/>
            <person name="Liu A."/>
            <person name="Humphreys I.R."/>
            <person name="Turkarslan S."/>
            <person name="Cutler K.J."/>
            <person name="Arrieta-Ortiz M.L."/>
            <person name="Li Y."/>
            <person name="Radey M.C."/>
            <person name="McLean J.S."/>
            <person name="Cong Q."/>
            <person name="Baker D."/>
            <person name="Baliga N.S."/>
            <person name="Peterson S.B."/>
            <person name="Mougous J.D."/>
        </authorList>
    </citation>
    <scope>NUCLEOTIDE SEQUENCE [LARGE SCALE GENOMIC DNA]</scope>
    <source>
        <strain evidence="2 3">ML1</strain>
    </source>
</reference>
<keyword evidence="1" id="KW-0472">Membrane</keyword>
<evidence type="ECO:0000256" key="1">
    <source>
        <dbReference type="SAM" id="Phobius"/>
    </source>
</evidence>
<feature type="transmembrane region" description="Helical" evidence="1">
    <location>
        <begin position="164"/>
        <end position="186"/>
    </location>
</feature>
<keyword evidence="1" id="KW-0812">Transmembrane</keyword>
<feature type="transmembrane region" description="Helical" evidence="1">
    <location>
        <begin position="75"/>
        <end position="96"/>
    </location>
</feature>
<dbReference type="Proteomes" id="UP001177295">
    <property type="component" value="Chromosome"/>
</dbReference>
<evidence type="ECO:0000313" key="2">
    <source>
        <dbReference type="EMBL" id="WIO46309.1"/>
    </source>
</evidence>